<feature type="signal peptide" evidence="3">
    <location>
        <begin position="1"/>
        <end position="32"/>
    </location>
</feature>
<keyword evidence="4" id="KW-1185">Reference proteome</keyword>
<organism evidence="4 5">
    <name type="scientific">Crassostrea virginica</name>
    <name type="common">Eastern oyster</name>
    <dbReference type="NCBI Taxonomy" id="6565"/>
    <lineage>
        <taxon>Eukaryota</taxon>
        <taxon>Metazoa</taxon>
        <taxon>Spiralia</taxon>
        <taxon>Lophotrochozoa</taxon>
        <taxon>Mollusca</taxon>
        <taxon>Bivalvia</taxon>
        <taxon>Autobranchia</taxon>
        <taxon>Pteriomorphia</taxon>
        <taxon>Ostreida</taxon>
        <taxon>Ostreoidea</taxon>
        <taxon>Ostreidae</taxon>
        <taxon>Crassostrea</taxon>
    </lineage>
</organism>
<dbReference type="RefSeq" id="XP_022295684.1">
    <property type="nucleotide sequence ID" value="XM_022439976.1"/>
</dbReference>
<keyword evidence="3" id="KW-0732">Signal</keyword>
<evidence type="ECO:0000256" key="3">
    <source>
        <dbReference type="SAM" id="SignalP"/>
    </source>
</evidence>
<feature type="compositionally biased region" description="Polar residues" evidence="1">
    <location>
        <begin position="310"/>
        <end position="334"/>
    </location>
</feature>
<protein>
    <submittedName>
        <fullName evidence="5">Uncharacterized protein LOC111105611</fullName>
    </submittedName>
</protein>
<evidence type="ECO:0000313" key="4">
    <source>
        <dbReference type="Proteomes" id="UP000694844"/>
    </source>
</evidence>
<feature type="region of interest" description="Disordered" evidence="1">
    <location>
        <begin position="271"/>
        <end position="295"/>
    </location>
</feature>
<feature type="chain" id="PRO_5034875415" evidence="3">
    <location>
        <begin position="33"/>
        <end position="345"/>
    </location>
</feature>
<keyword evidence="2" id="KW-0472">Membrane</keyword>
<feature type="transmembrane region" description="Helical" evidence="2">
    <location>
        <begin position="181"/>
        <end position="205"/>
    </location>
</feature>
<feature type="compositionally biased region" description="Polar residues" evidence="1">
    <location>
        <begin position="280"/>
        <end position="295"/>
    </location>
</feature>
<proteinExistence type="predicted"/>
<reference evidence="5" key="1">
    <citation type="submission" date="2025-08" db="UniProtKB">
        <authorList>
            <consortium name="RefSeq"/>
        </authorList>
    </citation>
    <scope>IDENTIFICATION</scope>
    <source>
        <tissue evidence="5">Whole sample</tissue>
    </source>
</reference>
<name>A0A8B8AZC7_CRAVI</name>
<keyword evidence="2" id="KW-1133">Transmembrane helix</keyword>
<sequence>MALLRYLKASRATTGAVEISILFLLLSNYAEGQPCIESKPTLAVVDHCPLTAEEWASAAENKHCHALESNQKCVDPHKFVYHCLLNENNVSVEVCAPIWGLSGFCGYYDTTVNRIIMDGKKDCTKIKGNPCPGRFNSTDIFKYPVCYNIFEEERSKCMKGQSSNATFPTHNLTCNKRDDTLLIIILIIVIVIVILILSLAMAYILKRRRRKRHDVRQNDNSVETQPLRNTSAMKREKMRRDIGRFPPYIPECDDSDTLDEDPIDEFQTMDENVSPIDDSGVSNTESNTCSSQSFPENISIKTEFVGDQTNQIHCNANSRNGSSRSKPSTYSGASRGTIPIASGKT</sequence>
<evidence type="ECO:0000313" key="5">
    <source>
        <dbReference type="RefSeq" id="XP_022295684.1"/>
    </source>
</evidence>
<dbReference type="GeneID" id="111105611"/>
<gene>
    <name evidence="5" type="primary">LOC111105611</name>
</gene>
<dbReference type="AlphaFoldDB" id="A0A8B8AZC7"/>
<dbReference type="KEGG" id="cvn:111105611"/>
<keyword evidence="2" id="KW-0812">Transmembrane</keyword>
<evidence type="ECO:0000256" key="2">
    <source>
        <dbReference type="SAM" id="Phobius"/>
    </source>
</evidence>
<accession>A0A8B8AZC7</accession>
<dbReference type="Proteomes" id="UP000694844">
    <property type="component" value="Chromosome 7"/>
</dbReference>
<evidence type="ECO:0000256" key="1">
    <source>
        <dbReference type="SAM" id="MobiDB-lite"/>
    </source>
</evidence>
<feature type="region of interest" description="Disordered" evidence="1">
    <location>
        <begin position="310"/>
        <end position="345"/>
    </location>
</feature>